<dbReference type="Proteomes" id="UP000317243">
    <property type="component" value="Unassembled WGS sequence"/>
</dbReference>
<name>A0A5C5X757_9PLAN</name>
<comment type="caution">
    <text evidence="1">The sequence shown here is derived from an EMBL/GenBank/DDBJ whole genome shotgun (WGS) entry which is preliminary data.</text>
</comment>
<reference evidence="1 2" key="1">
    <citation type="submission" date="2019-02" db="EMBL/GenBank/DDBJ databases">
        <title>Deep-cultivation of Planctomycetes and their phenomic and genomic characterization uncovers novel biology.</title>
        <authorList>
            <person name="Wiegand S."/>
            <person name="Jogler M."/>
            <person name="Boedeker C."/>
            <person name="Pinto D."/>
            <person name="Vollmers J."/>
            <person name="Rivas-Marin E."/>
            <person name="Kohn T."/>
            <person name="Peeters S.H."/>
            <person name="Heuer A."/>
            <person name="Rast P."/>
            <person name="Oberbeckmann S."/>
            <person name="Bunk B."/>
            <person name="Jeske O."/>
            <person name="Meyerdierks A."/>
            <person name="Storesund J.E."/>
            <person name="Kallscheuer N."/>
            <person name="Luecker S."/>
            <person name="Lage O.M."/>
            <person name="Pohl T."/>
            <person name="Merkel B.J."/>
            <person name="Hornburger P."/>
            <person name="Mueller R.-W."/>
            <person name="Bruemmer F."/>
            <person name="Labrenz M."/>
            <person name="Spormann A.M."/>
            <person name="Op Den Camp H."/>
            <person name="Overmann J."/>
            <person name="Amann R."/>
            <person name="Jetten M.S.M."/>
            <person name="Mascher T."/>
            <person name="Medema M.H."/>
            <person name="Devos D.P."/>
            <person name="Kaster A.-K."/>
            <person name="Ovreas L."/>
            <person name="Rohde M."/>
            <person name="Galperin M.Y."/>
            <person name="Jogler C."/>
        </authorList>
    </citation>
    <scope>NUCLEOTIDE SEQUENCE [LARGE SCALE GENOMIC DNA]</scope>
    <source>
        <strain evidence="1 2">KOR42</strain>
    </source>
</reference>
<dbReference type="Gene3D" id="3.40.50.1820">
    <property type="entry name" value="alpha/beta hydrolase"/>
    <property type="match status" value="1"/>
</dbReference>
<dbReference type="EMBL" id="SIHI01000001">
    <property type="protein sequence ID" value="TWT58770.1"/>
    <property type="molecule type" value="Genomic_DNA"/>
</dbReference>
<dbReference type="Pfam" id="PF00756">
    <property type="entry name" value="Esterase"/>
    <property type="match status" value="1"/>
</dbReference>
<sequence length="245" mass="27647">MWTTVEISGRPADVFLPQTEESAEETKFPGAVIYLHAHGEEKLSEKPEFTQIFEQHGLPIVCPRGAKSWWLDVICKDFDDELTPMEFIRRDVTAWIEQQWDVTSPRIALLGISMGGQGALNLSYRHALKFPVVVAISSAVELHKAYGYGFPIDNMFESAEEARQQAPLLHLHPLNWPRFQFLACDPMDPTWLEGNEILASKLASSGIPFENDFQTSLGGHTWEYFAAMTDKGMTFISTAIQKLQT</sequence>
<dbReference type="SUPFAM" id="SSF53474">
    <property type="entry name" value="alpha/beta-Hydrolases"/>
    <property type="match status" value="1"/>
</dbReference>
<evidence type="ECO:0000313" key="2">
    <source>
        <dbReference type="Proteomes" id="UP000317243"/>
    </source>
</evidence>
<protein>
    <submittedName>
        <fullName evidence="1">Putative esterase</fullName>
    </submittedName>
</protein>
<accession>A0A5C5X757</accession>
<keyword evidence="2" id="KW-1185">Reference proteome</keyword>
<dbReference type="RefSeq" id="WP_146509397.1">
    <property type="nucleotide sequence ID" value="NZ_SIHI01000001.1"/>
</dbReference>
<dbReference type="OrthoDB" id="9784036at2"/>
<gene>
    <name evidence="1" type="ORF">KOR42_21560</name>
</gene>
<organism evidence="1 2">
    <name type="scientific">Thalassoglobus neptunius</name>
    <dbReference type="NCBI Taxonomy" id="1938619"/>
    <lineage>
        <taxon>Bacteria</taxon>
        <taxon>Pseudomonadati</taxon>
        <taxon>Planctomycetota</taxon>
        <taxon>Planctomycetia</taxon>
        <taxon>Planctomycetales</taxon>
        <taxon>Planctomycetaceae</taxon>
        <taxon>Thalassoglobus</taxon>
    </lineage>
</organism>
<proteinExistence type="predicted"/>
<dbReference type="InterPro" id="IPR000801">
    <property type="entry name" value="Esterase-like"/>
</dbReference>
<dbReference type="InterPro" id="IPR029058">
    <property type="entry name" value="AB_hydrolase_fold"/>
</dbReference>
<dbReference type="AlphaFoldDB" id="A0A5C5X757"/>
<evidence type="ECO:0000313" key="1">
    <source>
        <dbReference type="EMBL" id="TWT58770.1"/>
    </source>
</evidence>